<proteinExistence type="predicted"/>
<organism evidence="1">
    <name type="scientific">marine metagenome</name>
    <dbReference type="NCBI Taxonomy" id="408172"/>
    <lineage>
        <taxon>unclassified sequences</taxon>
        <taxon>metagenomes</taxon>
        <taxon>ecological metagenomes</taxon>
    </lineage>
</organism>
<protein>
    <submittedName>
        <fullName evidence="1">Uncharacterized protein</fullName>
    </submittedName>
</protein>
<accession>A0A381P270</accession>
<gene>
    <name evidence="1" type="ORF">METZ01_LOCUS12617</name>
</gene>
<dbReference type="EMBL" id="UINC01000698">
    <property type="protein sequence ID" value="SUZ59763.1"/>
    <property type="molecule type" value="Genomic_DNA"/>
</dbReference>
<name>A0A381P270_9ZZZZ</name>
<reference evidence="1" key="1">
    <citation type="submission" date="2018-05" db="EMBL/GenBank/DDBJ databases">
        <authorList>
            <person name="Lanie J.A."/>
            <person name="Ng W.-L."/>
            <person name="Kazmierczak K.M."/>
            <person name="Andrzejewski T.M."/>
            <person name="Davidsen T.M."/>
            <person name="Wayne K.J."/>
            <person name="Tettelin H."/>
            <person name="Glass J.I."/>
            <person name="Rusch D."/>
            <person name="Podicherti R."/>
            <person name="Tsui H.-C.T."/>
            <person name="Winkler M.E."/>
        </authorList>
    </citation>
    <scope>NUCLEOTIDE SEQUENCE</scope>
</reference>
<sequence length="100" mass="11037">MIMKIEDKRVTFPKSLSVKYAGKIVEETDTHLTLEGEDEDSFLKIYSPFRGVAKLLLFENDQWVDAETSSAISNFDLSSLGLGDLSALSAKDDTDSSADK</sequence>
<evidence type="ECO:0000313" key="1">
    <source>
        <dbReference type="EMBL" id="SUZ59763.1"/>
    </source>
</evidence>
<dbReference type="AlphaFoldDB" id="A0A381P270"/>